<dbReference type="PRINTS" id="PR00682">
    <property type="entry name" value="IPNSYNTHASE"/>
</dbReference>
<dbReference type="HOGENOM" id="CLU_010119_6_1_1"/>
<keyword evidence="5" id="KW-1185">Reference proteome</keyword>
<accession>A0A0C3GMR6</accession>
<evidence type="ECO:0000313" key="4">
    <source>
        <dbReference type="EMBL" id="KIM92849.1"/>
    </source>
</evidence>
<comment type="similarity">
    <text evidence="1 2">Belongs to the iron/ascorbate-dependent oxidoreductase family.</text>
</comment>
<organism evidence="4 5">
    <name type="scientific">Oidiodendron maius (strain Zn)</name>
    <dbReference type="NCBI Taxonomy" id="913774"/>
    <lineage>
        <taxon>Eukaryota</taxon>
        <taxon>Fungi</taxon>
        <taxon>Dikarya</taxon>
        <taxon>Ascomycota</taxon>
        <taxon>Pezizomycotina</taxon>
        <taxon>Leotiomycetes</taxon>
        <taxon>Leotiomycetes incertae sedis</taxon>
        <taxon>Myxotrichaceae</taxon>
        <taxon>Oidiodendron</taxon>
    </lineage>
</organism>
<name>A0A0C3GMR6_OIDMZ</name>
<dbReference type="OrthoDB" id="288590at2759"/>
<proteinExistence type="inferred from homology"/>
<evidence type="ECO:0000256" key="1">
    <source>
        <dbReference type="ARBA" id="ARBA00008056"/>
    </source>
</evidence>
<keyword evidence="2" id="KW-0408">Iron</keyword>
<dbReference type="SUPFAM" id="SSF51197">
    <property type="entry name" value="Clavaminate synthase-like"/>
    <property type="match status" value="1"/>
</dbReference>
<keyword evidence="2" id="KW-0560">Oxidoreductase</keyword>
<dbReference type="EMBL" id="KN832904">
    <property type="protein sequence ID" value="KIM92849.1"/>
    <property type="molecule type" value="Genomic_DNA"/>
</dbReference>
<dbReference type="InterPro" id="IPR050231">
    <property type="entry name" value="Iron_ascorbate_oxido_reductase"/>
</dbReference>
<gene>
    <name evidence="4" type="ORF">OIDMADRAFT_138861</name>
</gene>
<dbReference type="InterPro" id="IPR026992">
    <property type="entry name" value="DIOX_N"/>
</dbReference>
<reference evidence="5" key="2">
    <citation type="submission" date="2015-01" db="EMBL/GenBank/DDBJ databases">
        <title>Evolutionary Origins and Diversification of the Mycorrhizal Mutualists.</title>
        <authorList>
            <consortium name="DOE Joint Genome Institute"/>
            <consortium name="Mycorrhizal Genomics Consortium"/>
            <person name="Kohler A."/>
            <person name="Kuo A."/>
            <person name="Nagy L.G."/>
            <person name="Floudas D."/>
            <person name="Copeland A."/>
            <person name="Barry K.W."/>
            <person name="Cichocki N."/>
            <person name="Veneault-Fourrey C."/>
            <person name="LaButti K."/>
            <person name="Lindquist E.A."/>
            <person name="Lipzen A."/>
            <person name="Lundell T."/>
            <person name="Morin E."/>
            <person name="Murat C."/>
            <person name="Riley R."/>
            <person name="Ohm R."/>
            <person name="Sun H."/>
            <person name="Tunlid A."/>
            <person name="Henrissat B."/>
            <person name="Grigoriev I.V."/>
            <person name="Hibbett D.S."/>
            <person name="Martin F."/>
        </authorList>
    </citation>
    <scope>NUCLEOTIDE SEQUENCE [LARGE SCALE GENOMIC DNA]</scope>
    <source>
        <strain evidence="5">Zn</strain>
    </source>
</reference>
<dbReference type="PROSITE" id="PS51471">
    <property type="entry name" value="FE2OG_OXY"/>
    <property type="match status" value="1"/>
</dbReference>
<evidence type="ECO:0000256" key="2">
    <source>
        <dbReference type="RuleBase" id="RU003682"/>
    </source>
</evidence>
<protein>
    <recommendedName>
        <fullName evidence="3">Fe2OG dioxygenase domain-containing protein</fullName>
    </recommendedName>
</protein>
<dbReference type="Pfam" id="PF14226">
    <property type="entry name" value="DIOX_N"/>
    <property type="match status" value="1"/>
</dbReference>
<dbReference type="Proteomes" id="UP000054321">
    <property type="component" value="Unassembled WGS sequence"/>
</dbReference>
<dbReference type="InterPro" id="IPR027443">
    <property type="entry name" value="IPNS-like_sf"/>
</dbReference>
<evidence type="ECO:0000259" key="3">
    <source>
        <dbReference type="PROSITE" id="PS51471"/>
    </source>
</evidence>
<sequence>MELSLLDLSLYTNGSPNECQILFEQVLLSCASSGFVKFVNHGIPDEKISEAFEWSRRFFTLSDAAKSKAARPSRLGPNRGWASIGQEKISKITGVIKGETSSVAIEDMKESFDLGPHDDPIFPTPWPAESDIPYFKSFMQSFYDDCHEVHMLILQILEKSLGLEKGRLSSLCGDGNAELRIAHYPPIEIRSITSGKVMRIAEHTDVGTVTLLFQDSVGGLEVENQKRPGTFIPIHSSSTSEMIVNIGDTLQRWTNEVLCSANHRVTIPVNMQHLSDGLISARISIGYFGKANRDISLRPLTEFEGNGGSRFNDEIQSQDYYTGIHERSYPAPELLT</sequence>
<dbReference type="Pfam" id="PF03171">
    <property type="entry name" value="2OG-FeII_Oxy"/>
    <property type="match status" value="1"/>
</dbReference>
<evidence type="ECO:0000313" key="5">
    <source>
        <dbReference type="Proteomes" id="UP000054321"/>
    </source>
</evidence>
<feature type="domain" description="Fe2OG dioxygenase" evidence="3">
    <location>
        <begin position="175"/>
        <end position="293"/>
    </location>
</feature>
<dbReference type="GO" id="GO:0044283">
    <property type="term" value="P:small molecule biosynthetic process"/>
    <property type="evidence" value="ECO:0007669"/>
    <property type="project" value="UniProtKB-ARBA"/>
</dbReference>
<dbReference type="STRING" id="913774.A0A0C3GMR6"/>
<dbReference type="Gene3D" id="2.60.120.330">
    <property type="entry name" value="B-lactam Antibiotic, Isopenicillin N Synthase, Chain"/>
    <property type="match status" value="1"/>
</dbReference>
<keyword evidence="2" id="KW-0479">Metal-binding</keyword>
<dbReference type="InterPro" id="IPR005123">
    <property type="entry name" value="Oxoglu/Fe-dep_dioxygenase_dom"/>
</dbReference>
<dbReference type="GO" id="GO:0046872">
    <property type="term" value="F:metal ion binding"/>
    <property type="evidence" value="ECO:0007669"/>
    <property type="project" value="UniProtKB-KW"/>
</dbReference>
<dbReference type="PANTHER" id="PTHR47990">
    <property type="entry name" value="2-OXOGLUTARATE (2OG) AND FE(II)-DEPENDENT OXYGENASE SUPERFAMILY PROTEIN-RELATED"/>
    <property type="match status" value="1"/>
</dbReference>
<reference evidence="4 5" key="1">
    <citation type="submission" date="2014-04" db="EMBL/GenBank/DDBJ databases">
        <authorList>
            <consortium name="DOE Joint Genome Institute"/>
            <person name="Kuo A."/>
            <person name="Martino E."/>
            <person name="Perotto S."/>
            <person name="Kohler A."/>
            <person name="Nagy L.G."/>
            <person name="Floudas D."/>
            <person name="Copeland A."/>
            <person name="Barry K.W."/>
            <person name="Cichocki N."/>
            <person name="Veneault-Fourrey C."/>
            <person name="LaButti K."/>
            <person name="Lindquist E.A."/>
            <person name="Lipzen A."/>
            <person name="Lundell T."/>
            <person name="Morin E."/>
            <person name="Murat C."/>
            <person name="Sun H."/>
            <person name="Tunlid A."/>
            <person name="Henrissat B."/>
            <person name="Grigoriev I.V."/>
            <person name="Hibbett D.S."/>
            <person name="Martin F."/>
            <person name="Nordberg H.P."/>
            <person name="Cantor M.N."/>
            <person name="Hua S.X."/>
        </authorList>
    </citation>
    <scope>NUCLEOTIDE SEQUENCE [LARGE SCALE GENOMIC DNA]</scope>
    <source>
        <strain evidence="4 5">Zn</strain>
    </source>
</reference>
<dbReference type="InParanoid" id="A0A0C3GMR6"/>
<dbReference type="GO" id="GO:0016491">
    <property type="term" value="F:oxidoreductase activity"/>
    <property type="evidence" value="ECO:0007669"/>
    <property type="project" value="UniProtKB-KW"/>
</dbReference>
<dbReference type="AlphaFoldDB" id="A0A0C3GMR6"/>
<dbReference type="InterPro" id="IPR044861">
    <property type="entry name" value="IPNS-like_FE2OG_OXY"/>
</dbReference>